<dbReference type="Pfam" id="PF00089">
    <property type="entry name" value="Trypsin"/>
    <property type="match status" value="1"/>
</dbReference>
<keyword evidence="1 5" id="KW-0645">Protease</keyword>
<organism evidence="5 6">
    <name type="scientific">Saguinus oedipus</name>
    <name type="common">Cotton-top tamarin</name>
    <name type="synonym">Oedipomidas oedipus</name>
    <dbReference type="NCBI Taxonomy" id="9490"/>
    <lineage>
        <taxon>Eukaryota</taxon>
        <taxon>Metazoa</taxon>
        <taxon>Chordata</taxon>
        <taxon>Craniata</taxon>
        <taxon>Vertebrata</taxon>
        <taxon>Euteleostomi</taxon>
        <taxon>Mammalia</taxon>
        <taxon>Eutheria</taxon>
        <taxon>Euarchontoglires</taxon>
        <taxon>Primates</taxon>
        <taxon>Haplorrhini</taxon>
        <taxon>Platyrrhini</taxon>
        <taxon>Cebidae</taxon>
        <taxon>Callitrichinae</taxon>
        <taxon>Saguinus</taxon>
    </lineage>
</organism>
<dbReference type="InterPro" id="IPR001254">
    <property type="entry name" value="Trypsin_dom"/>
</dbReference>
<dbReference type="PANTHER" id="PTHR24271">
    <property type="entry name" value="KALLIKREIN-RELATED"/>
    <property type="match status" value="1"/>
</dbReference>
<dbReference type="PROSITE" id="PS50240">
    <property type="entry name" value="TRYPSIN_DOM"/>
    <property type="match status" value="1"/>
</dbReference>
<dbReference type="Gene3D" id="2.40.10.10">
    <property type="entry name" value="Trypsin-like serine proteases"/>
    <property type="match status" value="2"/>
</dbReference>
<dbReference type="GO" id="GO:0008233">
    <property type="term" value="F:peptidase activity"/>
    <property type="evidence" value="ECO:0007669"/>
    <property type="project" value="UniProtKB-KW"/>
</dbReference>
<dbReference type="CDD" id="cd00190">
    <property type="entry name" value="Tryp_SPc"/>
    <property type="match status" value="1"/>
</dbReference>
<dbReference type="Proteomes" id="UP001266305">
    <property type="component" value="Unassembled WGS sequence"/>
</dbReference>
<dbReference type="PANTHER" id="PTHR24271:SF23">
    <property type="entry name" value="CHYMASE 2, MAST CELL-RELATED"/>
    <property type="match status" value="1"/>
</dbReference>
<dbReference type="InterPro" id="IPR009003">
    <property type="entry name" value="Peptidase_S1_PA"/>
</dbReference>
<gene>
    <name evidence="5" type="primary">MCPT4</name>
    <name evidence="5" type="ORF">P7K49_017899</name>
</gene>
<comment type="caution">
    <text evidence="5">The sequence shown here is derived from an EMBL/GenBank/DDBJ whole genome shotgun (WGS) entry which is preliminary data.</text>
</comment>
<name>A0ABQ9V3U3_SAGOE</name>
<sequence>MAHLEIFTDQGYVFNCGGFLISQEFVMTAAHCKGRTITVTLGAHDMKRQESTWQKIEVKKQFPHPNYDFFTKLNDIMLLQLQTKAKLTHAVGTIPLPTPSMFVQPGRMCRAAGWEKTEVTEPVSNTLREVKLRLMDAKA</sequence>
<dbReference type="EMBL" id="JASSZA010000008">
    <property type="protein sequence ID" value="KAK2104043.1"/>
    <property type="molecule type" value="Genomic_DNA"/>
</dbReference>
<keyword evidence="2" id="KW-0378">Hydrolase</keyword>
<evidence type="ECO:0000256" key="3">
    <source>
        <dbReference type="ARBA" id="ARBA00023157"/>
    </source>
</evidence>
<dbReference type="PROSITE" id="PS00134">
    <property type="entry name" value="TRYPSIN_HIS"/>
    <property type="match status" value="1"/>
</dbReference>
<evidence type="ECO:0000256" key="2">
    <source>
        <dbReference type="ARBA" id="ARBA00022801"/>
    </source>
</evidence>
<dbReference type="InterPro" id="IPR043504">
    <property type="entry name" value="Peptidase_S1_PA_chymotrypsin"/>
</dbReference>
<accession>A0ABQ9V3U3</accession>
<keyword evidence="6" id="KW-1185">Reference proteome</keyword>
<dbReference type="InterPro" id="IPR018114">
    <property type="entry name" value="TRYPSIN_HIS"/>
</dbReference>
<proteinExistence type="predicted"/>
<evidence type="ECO:0000313" key="5">
    <source>
        <dbReference type="EMBL" id="KAK2104043.1"/>
    </source>
</evidence>
<keyword evidence="3" id="KW-1015">Disulfide bond</keyword>
<reference evidence="5 6" key="1">
    <citation type="submission" date="2023-05" db="EMBL/GenBank/DDBJ databases">
        <title>B98-5 Cell Line De Novo Hybrid Assembly: An Optical Mapping Approach.</title>
        <authorList>
            <person name="Kananen K."/>
            <person name="Auerbach J.A."/>
            <person name="Kautto E."/>
            <person name="Blachly J.S."/>
        </authorList>
    </citation>
    <scope>NUCLEOTIDE SEQUENCE [LARGE SCALE GENOMIC DNA]</scope>
    <source>
        <strain evidence="5">B95-8</strain>
        <tissue evidence="5">Cell line</tissue>
    </source>
</reference>
<protein>
    <submittedName>
        <fullName evidence="5">Mast cell protease 4</fullName>
    </submittedName>
</protein>
<feature type="domain" description="Peptidase S1" evidence="4">
    <location>
        <begin position="1"/>
        <end position="139"/>
    </location>
</feature>
<dbReference type="SUPFAM" id="SSF50494">
    <property type="entry name" value="Trypsin-like serine proteases"/>
    <property type="match status" value="1"/>
</dbReference>
<evidence type="ECO:0000313" key="6">
    <source>
        <dbReference type="Proteomes" id="UP001266305"/>
    </source>
</evidence>
<evidence type="ECO:0000259" key="4">
    <source>
        <dbReference type="PROSITE" id="PS50240"/>
    </source>
</evidence>
<evidence type="ECO:0000256" key="1">
    <source>
        <dbReference type="ARBA" id="ARBA00022670"/>
    </source>
</evidence>
<dbReference type="GO" id="GO:0006508">
    <property type="term" value="P:proteolysis"/>
    <property type="evidence" value="ECO:0007669"/>
    <property type="project" value="UniProtKB-KW"/>
</dbReference>
<dbReference type="PRINTS" id="PR00722">
    <property type="entry name" value="CHYMOTRYPSIN"/>
</dbReference>
<dbReference type="InterPro" id="IPR001314">
    <property type="entry name" value="Peptidase_S1A"/>
</dbReference>
<dbReference type="SMART" id="SM00020">
    <property type="entry name" value="Tryp_SPc"/>
    <property type="match status" value="1"/>
</dbReference>